<protein>
    <submittedName>
        <fullName evidence="1">Uncharacterized protein</fullName>
    </submittedName>
</protein>
<gene>
    <name evidence="1" type="ORF">Solumvirus5_3</name>
</gene>
<accession>A0A3G5AGI4</accession>
<name>A0A3G5AGI4_9VIRU</name>
<evidence type="ECO:0000313" key="1">
    <source>
        <dbReference type="EMBL" id="AYV86336.1"/>
    </source>
</evidence>
<reference evidence="1" key="1">
    <citation type="submission" date="2018-10" db="EMBL/GenBank/DDBJ databases">
        <title>Hidden diversity of soil giant viruses.</title>
        <authorList>
            <person name="Schulz F."/>
            <person name="Alteio L."/>
            <person name="Goudeau D."/>
            <person name="Ryan E.M."/>
            <person name="Malmstrom R.R."/>
            <person name="Blanchard J."/>
            <person name="Woyke T."/>
        </authorList>
    </citation>
    <scope>NUCLEOTIDE SEQUENCE</scope>
    <source>
        <strain evidence="1">SMV1</strain>
    </source>
</reference>
<proteinExistence type="predicted"/>
<dbReference type="EMBL" id="MK072502">
    <property type="protein sequence ID" value="AYV86336.1"/>
    <property type="molecule type" value="Genomic_DNA"/>
</dbReference>
<organism evidence="1">
    <name type="scientific">Solumvirus sp</name>
    <dbReference type="NCBI Taxonomy" id="2487773"/>
    <lineage>
        <taxon>Viruses</taxon>
        <taxon>Pithoviruses</taxon>
    </lineage>
</organism>
<sequence length="406" mass="46772">MGALESKVALARKRLYEIGMSADTAEGSASELCSATSSAATMLREMGRPSNPKKIKMSDDEIIRMTGEEFDKISYYSLHGYYEVEYKDRKIKANFDNGILLKAKIISKDERWCKSGFITSFVYNSSMRVYKEMTFKQPPSCKFIYVYDNDRLMCMVDYHQRKIVKGKLRGGIIPFNVKKLGYSSNKEPLIIDGTIQRYDREDGSFYSCTVIKDGESNGKSVGYFSDTLYINHRSNGMLHGNQKSYRITKQYLDPKFTQSFLSFTDEVKLIESGIIPDTYDILHPEPYIDHDKWVSENYYINGVQHGVSYNRGPLNHTITSYHFNGERYDSCNSFYGSHSNFVTGPVIYDKHGIDTFKLLFIGEITIIKNEVNRVFRSVKPANITKIILEYLIPGQREIYDMFAEYL</sequence>